<dbReference type="EMBL" id="CANTFM010000652">
    <property type="protein sequence ID" value="CAI5727199.1"/>
    <property type="molecule type" value="Genomic_DNA"/>
</dbReference>
<keyword evidence="2" id="KW-1185">Reference proteome</keyword>
<name>A0AAV0TX54_9STRA</name>
<organism evidence="1 2">
    <name type="scientific">Peronospora destructor</name>
    <dbReference type="NCBI Taxonomy" id="86335"/>
    <lineage>
        <taxon>Eukaryota</taxon>
        <taxon>Sar</taxon>
        <taxon>Stramenopiles</taxon>
        <taxon>Oomycota</taxon>
        <taxon>Peronosporomycetes</taxon>
        <taxon>Peronosporales</taxon>
        <taxon>Peronosporaceae</taxon>
        <taxon>Peronospora</taxon>
    </lineage>
</organism>
<gene>
    <name evidence="1" type="ORF">PDE001_LOCUS3752</name>
</gene>
<reference evidence="1" key="1">
    <citation type="submission" date="2022-12" db="EMBL/GenBank/DDBJ databases">
        <authorList>
            <person name="Webb A."/>
        </authorList>
    </citation>
    <scope>NUCLEOTIDE SEQUENCE</scope>
    <source>
        <strain evidence="1">Pd1</strain>
    </source>
</reference>
<accession>A0AAV0TX54</accession>
<protein>
    <submittedName>
        <fullName evidence="1">Uncharacterized protein</fullName>
    </submittedName>
</protein>
<comment type="caution">
    <text evidence="1">The sequence shown here is derived from an EMBL/GenBank/DDBJ whole genome shotgun (WGS) entry which is preliminary data.</text>
</comment>
<dbReference type="AlphaFoldDB" id="A0AAV0TX54"/>
<dbReference type="Proteomes" id="UP001162029">
    <property type="component" value="Unassembled WGS sequence"/>
</dbReference>
<sequence length="233" mass="26445">MSKDLLPIHSIDNQPITHTLCRLSHGLVMDLQQAVQLEKQELKKMGISIEVDMAQLTMVSPEKDNQSQNISTPPHWLDRQQRLATTRKYGGCPPCSPPVPIPQHHEAQRRYSAAGSLGETLTHSLDDEQLQSISTSQCKARVCDESCNYKLSFEYREPFEVSTCQANERSRNDDQRVDMTATMAALFKYRSDLSTITTAKSVNENDDDPENMVSSKEDEHVFYYGDVFVMEDL</sequence>
<evidence type="ECO:0000313" key="2">
    <source>
        <dbReference type="Proteomes" id="UP001162029"/>
    </source>
</evidence>
<proteinExistence type="predicted"/>
<evidence type="ECO:0000313" key="1">
    <source>
        <dbReference type="EMBL" id="CAI5727199.1"/>
    </source>
</evidence>